<dbReference type="EMBL" id="JAIZAY010000001">
    <property type="protein sequence ID" value="KAJ8051158.1"/>
    <property type="molecule type" value="Genomic_DNA"/>
</dbReference>
<dbReference type="SUPFAM" id="SSF52540">
    <property type="entry name" value="P-loop containing nucleoside triphosphate hydrolases"/>
    <property type="match status" value="1"/>
</dbReference>
<feature type="domain" description="Ig-like" evidence="3">
    <location>
        <begin position="352"/>
        <end position="391"/>
    </location>
</feature>
<keyword evidence="2" id="KW-0732">Signal</keyword>
<evidence type="ECO:0000259" key="4">
    <source>
        <dbReference type="PROSITE" id="PS50837"/>
    </source>
</evidence>
<dbReference type="SUPFAM" id="SSF48726">
    <property type="entry name" value="Immunoglobulin"/>
    <property type="match status" value="2"/>
</dbReference>
<dbReference type="InterPro" id="IPR013783">
    <property type="entry name" value="Ig-like_fold"/>
</dbReference>
<reference evidence="5" key="1">
    <citation type="submission" date="2021-10" db="EMBL/GenBank/DDBJ databases">
        <title>Tropical sea cucumber genome reveals ecological adaptation and Cuvierian tubules defense mechanism.</title>
        <authorList>
            <person name="Chen T."/>
        </authorList>
    </citation>
    <scope>NUCLEOTIDE SEQUENCE</scope>
    <source>
        <strain evidence="5">Nanhai2018</strain>
        <tissue evidence="5">Muscle</tissue>
    </source>
</reference>
<evidence type="ECO:0000313" key="6">
    <source>
        <dbReference type="Proteomes" id="UP001152320"/>
    </source>
</evidence>
<evidence type="ECO:0000256" key="2">
    <source>
        <dbReference type="SAM" id="SignalP"/>
    </source>
</evidence>
<dbReference type="AlphaFoldDB" id="A0A9Q1CU65"/>
<dbReference type="PANTHER" id="PTHR46312">
    <property type="entry name" value="NACHT DOMAIN-CONTAINING PROTEIN"/>
    <property type="match status" value="1"/>
</dbReference>
<dbReference type="InterPro" id="IPR007110">
    <property type="entry name" value="Ig-like_dom"/>
</dbReference>
<feature type="chain" id="PRO_5040457271" evidence="2">
    <location>
        <begin position="22"/>
        <end position="1207"/>
    </location>
</feature>
<dbReference type="InterPro" id="IPR027417">
    <property type="entry name" value="P-loop_NTPase"/>
</dbReference>
<accession>A0A9Q1CU65</accession>
<dbReference type="Gene3D" id="3.40.50.300">
    <property type="entry name" value="P-loop containing nucleotide triphosphate hydrolases"/>
    <property type="match status" value="1"/>
</dbReference>
<feature type="domain" description="NACHT" evidence="4">
    <location>
        <begin position="606"/>
        <end position="730"/>
    </location>
</feature>
<evidence type="ECO:0000313" key="5">
    <source>
        <dbReference type="EMBL" id="KAJ8051158.1"/>
    </source>
</evidence>
<dbReference type="InterPro" id="IPR036179">
    <property type="entry name" value="Ig-like_dom_sf"/>
</dbReference>
<dbReference type="Gene3D" id="2.60.40.10">
    <property type="entry name" value="Immunoglobulins"/>
    <property type="match status" value="2"/>
</dbReference>
<dbReference type="PROSITE" id="PS50835">
    <property type="entry name" value="IG_LIKE"/>
    <property type="match status" value="1"/>
</dbReference>
<protein>
    <submittedName>
        <fullName evidence="5">NLR family CARD domain-containing protein 4</fullName>
    </submittedName>
</protein>
<keyword evidence="1" id="KW-0812">Transmembrane</keyword>
<dbReference type="Pfam" id="PF05729">
    <property type="entry name" value="NACHT"/>
    <property type="match status" value="1"/>
</dbReference>
<dbReference type="InterPro" id="IPR007111">
    <property type="entry name" value="NACHT_NTPase"/>
</dbReference>
<keyword evidence="1" id="KW-1133">Transmembrane helix</keyword>
<dbReference type="PROSITE" id="PS50837">
    <property type="entry name" value="NACHT"/>
    <property type="match status" value="1"/>
</dbReference>
<comment type="caution">
    <text evidence="5">The sequence shown here is derived from an EMBL/GenBank/DDBJ whole genome shotgun (WGS) entry which is preliminary data.</text>
</comment>
<feature type="signal peptide" evidence="2">
    <location>
        <begin position="1"/>
        <end position="21"/>
    </location>
</feature>
<keyword evidence="1" id="KW-0472">Membrane</keyword>
<name>A0A9Q1CU65_HOLLE</name>
<dbReference type="OrthoDB" id="427518at2759"/>
<organism evidence="5 6">
    <name type="scientific">Holothuria leucospilota</name>
    <name type="common">Black long sea cucumber</name>
    <name type="synonym">Mertensiothuria leucospilota</name>
    <dbReference type="NCBI Taxonomy" id="206669"/>
    <lineage>
        <taxon>Eukaryota</taxon>
        <taxon>Metazoa</taxon>
        <taxon>Echinodermata</taxon>
        <taxon>Eleutherozoa</taxon>
        <taxon>Echinozoa</taxon>
        <taxon>Holothuroidea</taxon>
        <taxon>Aspidochirotacea</taxon>
        <taxon>Aspidochirotida</taxon>
        <taxon>Holothuriidae</taxon>
        <taxon>Holothuria</taxon>
    </lineage>
</organism>
<dbReference type="SMART" id="SM00409">
    <property type="entry name" value="IG"/>
    <property type="match status" value="2"/>
</dbReference>
<dbReference type="Proteomes" id="UP001152320">
    <property type="component" value="Chromosome 1"/>
</dbReference>
<proteinExistence type="predicted"/>
<keyword evidence="6" id="KW-1185">Reference proteome</keyword>
<evidence type="ECO:0000256" key="1">
    <source>
        <dbReference type="SAM" id="Phobius"/>
    </source>
</evidence>
<evidence type="ECO:0000259" key="3">
    <source>
        <dbReference type="PROSITE" id="PS50835"/>
    </source>
</evidence>
<dbReference type="PANTHER" id="PTHR46312:SF2">
    <property type="entry name" value="NUCLEOTIDE-BINDING OLIGOMERIZATION DOMAIN-CONTAINING PROTEIN 2-LIKE"/>
    <property type="match status" value="1"/>
</dbReference>
<dbReference type="InterPro" id="IPR003599">
    <property type="entry name" value="Ig_sub"/>
</dbReference>
<sequence length="1207" mass="137392">METIEIITDVLLLITVTPNFATTTQIQNCDSVQYVERGKVGTIECSFEEGFFGVYWYNSTDFIDSYPIIYVSDSVKYGTGYTSGEYDIYPNGSLLIRYVTLTHEHPYTVTYVQSLGEKTVIQEIKVFVIVKPALPSPFIHDCDEESNGCFIDVIVPKVLVCSVSGSRPAVELRWMLEKGDEHINITTNSSIMSLEHDVYTTRIITSQNWQNPPSLKLFVCKADGPPKLFLKDESHILIQTENVNVSLVHHKTFTVDRLSTMNLRCTQEHFFYLVWKKSASIKTQTKTLLYAIVSENTMEKVYEDDLYLGENGSLVVPRVDVNHEGEYSCFYSDGITEGVTVYDIIVRVIPVPPFPVVDGCDQQQYCVLEVGSNGSLTCHVTGIRPQVQLKWSTVHETDAGLITFTNQQLEATGAGDTYNIRLSATYEAKPASARKLKIVCTVIGPNTEIFDLTTVVDMLFLNGHQTNGTSQPTQPTTSIVWIVIVVAFLFLVFIAAGFVVKRQVLKRRKSKTDELGTEEMAAMLTSTGIDDKKSSAMERLFVRQLKEKYENLYNAIKPIPQEKDTTFRIHSIFVECDIQFLDSTNAEWKKISTYQNLLDDTRLKSPMCIVEGDPGYGKTMLTLKLAYDWCQSIPTSPLKEVRLLILLPLNQIRTGEGSFYKVIRELLLPKDSTLKEKDIKRLLQTNSSSLLVVLDGFDEYPDRHSKTDMLDIISKEILQDSQVILTTRTGVLPKTYPLQTTRVKLNGLSDESRKHYIRKALVQDNDKSVYDVILLLEECSEVDDLCKVPMCFVMIAHVACKKDNFRLLHSITRLLHFVVSGFYGHMKNEIKDTGTLEQCSLSATDQNELNEMAFKYLRGDSQSKAWMKEEVCKRVGADLYEIYIRIGILVEKEPTMDDSYERAEQFRYQTEVEFYKDVFCYWYAACYVANYFKEHPVANLKELLRPLNPSDLNTVCRFACGLNPACAKEIIHLVKTIKNGDILAILCLSEIKTSFDDVTETIHELCNGSIVISSSDSLFLQRSSINLLNLSQREGVPVKYVILHNCMKTFDLSKGILITKSGLSISSKIQIRWLQIEVGERELPDKEARDILDFAAICPHLQSLWYYGCVPCRSFDPGSSAVLSLKSRKVSVTWRAFEYTPIYNLNFSTGRWENKSDASEPPPSEFDEMLFQRAQRRRKMTEVSYRENAEITREYWRKKAALDEGLF</sequence>
<gene>
    <name evidence="5" type="ORF">HOLleu_04620</name>
</gene>
<feature type="transmembrane region" description="Helical" evidence="1">
    <location>
        <begin position="479"/>
        <end position="500"/>
    </location>
</feature>